<sequence length="910" mass="100552">MKDNTSEKILEIRVKYDDAIRKIAEYRTQLDILRKVEQTLKEDLKKGRMSREEYNIKLTENRVATQQYTDAIRVLNKQIQNERKEQTEMEGSLVRLRAELSNLTAAYDRLSRVEREGGEGKELQDKINAITDELKGAEEETQRFYRNVGNYKDAILQATEAQVPFVSILRSGVSVLRGTKEFVGGLKDELVKITVQYKAGTVTANMFSGAQKTAAITSNLLSAALKVLKLALISTGIGATVVLLGSLVAWLAKTQKGTEFLSNVMSSFGAIIDVIIDRIAKFGGAIAKFFSGDFSGAAKDMKDSFSGIGKEISNDAKQAWALNDALQQLEKSETMLNMKRAASRSEIERLKLIADDTTKSLKERTDAATKAYDMENKLQQESIDIGRKKLANLLGQIELTGEANKLLDDMAQGAVTADEVISRLGISESTVKDLKEFSQVFSDVAQKEMESYTRNKETQNKINAMRKESVDKAKVVKEKELSEIRKAEDEMLKLVKDSREKQSIEIERQFSRQIEDLRVRLIEEQDLTTKARGAGAINNQIIALEQQKNDALQQLSEEQLMKEVENRQKLISLQLESVKAGSEQEYQLKIQQLVVQRDVELRQKELTEQMKLAVTEKYNKEIDDLSVQHENDTAKKQADALKLRLDNELAEAKLNGYSELELLRMQEQQKLELKDSLRRMEEESDAEFRARQLAADQEYLDAKQAVIDKEVEMQQNKGESLSVLAGNLSDLLEQAAGDNENMAQLAKILAIAEVSIAQGVAIAKAVETATRSSATWIDMLAAIGTVVASVTTVMGKAMKSVKSAKFAQGGKVEGPGSGTSDSIPAMLSNGESVMTAAATSMFAPLLSAFNQIGGGIPINVTASSNQALGEDMLAKAVAKGMMMAPAPVVSVEEFTSVANRVKYVENLGSI</sequence>
<comment type="caution">
    <text evidence="3">The sequence shown here is derived from an EMBL/GenBank/DDBJ whole genome shotgun (WGS) entry which is preliminary data.</text>
</comment>
<dbReference type="AlphaFoldDB" id="A0A413NR47"/>
<dbReference type="Proteomes" id="UP000283684">
    <property type="component" value="Unassembled WGS sequence"/>
</dbReference>
<protein>
    <recommendedName>
        <fullName evidence="5">Phage tail tape measure protein</fullName>
    </recommendedName>
</protein>
<evidence type="ECO:0000313" key="4">
    <source>
        <dbReference type="Proteomes" id="UP000283684"/>
    </source>
</evidence>
<feature type="transmembrane region" description="Helical" evidence="2">
    <location>
        <begin position="230"/>
        <end position="252"/>
    </location>
</feature>
<feature type="coiled-coil region" evidence="1">
    <location>
        <begin position="470"/>
        <end position="497"/>
    </location>
</feature>
<evidence type="ECO:0008006" key="5">
    <source>
        <dbReference type="Google" id="ProtNLM"/>
    </source>
</evidence>
<accession>A0A413NR47</accession>
<organism evidence="3 4">
    <name type="scientific">Bacteroides uniformis</name>
    <dbReference type="NCBI Taxonomy" id="820"/>
    <lineage>
        <taxon>Bacteria</taxon>
        <taxon>Pseudomonadati</taxon>
        <taxon>Bacteroidota</taxon>
        <taxon>Bacteroidia</taxon>
        <taxon>Bacteroidales</taxon>
        <taxon>Bacteroidaceae</taxon>
        <taxon>Bacteroides</taxon>
    </lineage>
</organism>
<feature type="coiled-coil region" evidence="1">
    <location>
        <begin position="16"/>
        <end position="147"/>
    </location>
</feature>
<reference evidence="3 4" key="1">
    <citation type="submission" date="2018-08" db="EMBL/GenBank/DDBJ databases">
        <title>A genome reference for cultivated species of the human gut microbiota.</title>
        <authorList>
            <person name="Zou Y."/>
            <person name="Xue W."/>
            <person name="Luo G."/>
        </authorList>
    </citation>
    <scope>NUCLEOTIDE SEQUENCE [LARGE SCALE GENOMIC DNA]</scope>
    <source>
        <strain evidence="3 4">AM50-4</strain>
    </source>
</reference>
<evidence type="ECO:0000313" key="3">
    <source>
        <dbReference type="EMBL" id="RGZ51024.1"/>
    </source>
</evidence>
<keyword evidence="2" id="KW-1133">Transmembrane helix</keyword>
<evidence type="ECO:0000256" key="2">
    <source>
        <dbReference type="SAM" id="Phobius"/>
    </source>
</evidence>
<keyword evidence="2" id="KW-0812">Transmembrane</keyword>
<dbReference type="EMBL" id="QSEE01000002">
    <property type="protein sequence ID" value="RGZ51024.1"/>
    <property type="molecule type" value="Genomic_DNA"/>
</dbReference>
<name>A0A413NR47_BACUN</name>
<feature type="coiled-coil region" evidence="1">
    <location>
        <begin position="631"/>
        <end position="683"/>
    </location>
</feature>
<proteinExistence type="predicted"/>
<feature type="coiled-coil region" evidence="1">
    <location>
        <begin position="534"/>
        <end position="561"/>
    </location>
</feature>
<keyword evidence="1" id="KW-0175">Coiled coil</keyword>
<keyword evidence="2" id="KW-0472">Membrane</keyword>
<evidence type="ECO:0000256" key="1">
    <source>
        <dbReference type="SAM" id="Coils"/>
    </source>
</evidence>
<gene>
    <name evidence="3" type="ORF">DW988_04325</name>
</gene>